<evidence type="ECO:0000313" key="3">
    <source>
        <dbReference type="Proteomes" id="UP001153069"/>
    </source>
</evidence>
<gene>
    <name evidence="2" type="ORF">SEMRO_2585_G331890.1</name>
</gene>
<feature type="region of interest" description="Disordered" evidence="1">
    <location>
        <begin position="354"/>
        <end position="379"/>
    </location>
</feature>
<keyword evidence="3" id="KW-1185">Reference proteome</keyword>
<evidence type="ECO:0000313" key="2">
    <source>
        <dbReference type="EMBL" id="CAB9529680.1"/>
    </source>
</evidence>
<evidence type="ECO:0000256" key="1">
    <source>
        <dbReference type="SAM" id="MobiDB-lite"/>
    </source>
</evidence>
<feature type="compositionally biased region" description="Polar residues" evidence="1">
    <location>
        <begin position="356"/>
        <end position="373"/>
    </location>
</feature>
<dbReference type="AlphaFoldDB" id="A0A9N8F0E6"/>
<sequence>APLPSATSTATRVFRWYNFRAPGNSSVTFDMVAQDKSADHAALAIYVGESCDSLACEQTATEGTSGTTTWTAVGGTIYRILATRIKEDADAFTGSIHRFEIQGATPMTVCELDLANQPSSNHKRECSCKTNFDSYKNASMECADKCANCHEEDDGTSFCYYPSVEQYYSDDATIGATGGKLCFTLADGFDADVVATTVCRDVQELEESGNSDCTFSVETGTGAESTCAFCSYNPSASCGSEADVAGAFPFADCGDGNIFSPCGNVGLTGVYADYERIIMTAVDGGGVADVGECLGEGIDAADALTAIDMEMDVFTENITLQGGERQLYRLPVNNTIHRNVLCNFFGETGDPDFRIRSNTPDGSTKCSRTQGGSTPEAREGDCSVTIYEGDTVLYLEVNAFGTRTVENVWVHCTPYDQNLYMGDTTTFDIAADQTKWLRLDVEGRNQTIGCTLKGDNGDPDIALHLEAKDGDAGCRSESVGALEYCEVSVPEGSYSLFVAVYDGSFTSTAIENIAVSCGPVYEGADEFIELYDRSEPFNLSTTPIRTFAMEMSGEFAFCDLRGVNGELFNNTDIDYYVEIGSPPDVENYAASCRSGDFFSDQEVCFASGNPNQRDVVYVSVVSYAGVEDTNLVLRCVSPNYIRLNSTSYNFNLGTDDFRSFVLDVPSDAESIACRSEAEDGGDVDLWIKVGLEDAEFDCIANNATSFETCSVPIVTTTDEEDTETVFVLVYGYNATESVNITCVAEMVDVVDAPPATTSRSGNPDDPIRKLSLTTKDAKRFTPSNMQFLRNKKRRQE</sequence>
<dbReference type="Proteomes" id="UP001153069">
    <property type="component" value="Unassembled WGS sequence"/>
</dbReference>
<protein>
    <submittedName>
        <fullName evidence="2">Uncharacterized protein</fullName>
    </submittedName>
</protein>
<proteinExistence type="predicted"/>
<name>A0A9N8F0E6_9STRA</name>
<comment type="caution">
    <text evidence="2">The sequence shown here is derived from an EMBL/GenBank/DDBJ whole genome shotgun (WGS) entry which is preliminary data.</text>
</comment>
<feature type="region of interest" description="Disordered" evidence="1">
    <location>
        <begin position="753"/>
        <end position="773"/>
    </location>
</feature>
<feature type="non-terminal residue" evidence="2">
    <location>
        <position position="1"/>
    </location>
</feature>
<dbReference type="Gene3D" id="2.60.120.380">
    <property type="match status" value="1"/>
</dbReference>
<accession>A0A9N8F0E6</accession>
<organism evidence="2 3">
    <name type="scientific">Seminavis robusta</name>
    <dbReference type="NCBI Taxonomy" id="568900"/>
    <lineage>
        <taxon>Eukaryota</taxon>
        <taxon>Sar</taxon>
        <taxon>Stramenopiles</taxon>
        <taxon>Ochrophyta</taxon>
        <taxon>Bacillariophyta</taxon>
        <taxon>Bacillariophyceae</taxon>
        <taxon>Bacillariophycidae</taxon>
        <taxon>Naviculales</taxon>
        <taxon>Naviculaceae</taxon>
        <taxon>Seminavis</taxon>
    </lineage>
</organism>
<reference evidence="2" key="1">
    <citation type="submission" date="2020-06" db="EMBL/GenBank/DDBJ databases">
        <authorList>
            <consortium name="Plant Systems Biology data submission"/>
        </authorList>
    </citation>
    <scope>NUCLEOTIDE SEQUENCE</scope>
    <source>
        <strain evidence="2">D6</strain>
    </source>
</reference>
<dbReference type="EMBL" id="CAICTM010002583">
    <property type="protein sequence ID" value="CAB9529680.1"/>
    <property type="molecule type" value="Genomic_DNA"/>
</dbReference>